<evidence type="ECO:0000256" key="1">
    <source>
        <dbReference type="SAM" id="Phobius"/>
    </source>
</evidence>
<organism evidence="2 3">
    <name type="scientific">Candidatus Yanofskybacteria bacterium RIFCSPHIGHO2_01_FULL_44_17</name>
    <dbReference type="NCBI Taxonomy" id="1802668"/>
    <lineage>
        <taxon>Bacteria</taxon>
        <taxon>Candidatus Yanofskyibacteriota</taxon>
    </lineage>
</organism>
<dbReference type="Proteomes" id="UP000177507">
    <property type="component" value="Unassembled WGS sequence"/>
</dbReference>
<feature type="transmembrane region" description="Helical" evidence="1">
    <location>
        <begin position="49"/>
        <end position="72"/>
    </location>
</feature>
<keyword evidence="1" id="KW-0472">Membrane</keyword>
<feature type="transmembrane region" description="Helical" evidence="1">
    <location>
        <begin position="92"/>
        <end position="114"/>
    </location>
</feature>
<dbReference type="AlphaFoldDB" id="A0A1F8EWW5"/>
<protein>
    <submittedName>
        <fullName evidence="2">Uncharacterized protein</fullName>
    </submittedName>
</protein>
<reference evidence="2 3" key="1">
    <citation type="journal article" date="2016" name="Nat. Commun.">
        <title>Thousands of microbial genomes shed light on interconnected biogeochemical processes in an aquifer system.</title>
        <authorList>
            <person name="Anantharaman K."/>
            <person name="Brown C.T."/>
            <person name="Hug L.A."/>
            <person name="Sharon I."/>
            <person name="Castelle C.J."/>
            <person name="Probst A.J."/>
            <person name="Thomas B.C."/>
            <person name="Singh A."/>
            <person name="Wilkins M.J."/>
            <person name="Karaoz U."/>
            <person name="Brodie E.L."/>
            <person name="Williams K.H."/>
            <person name="Hubbard S.S."/>
            <person name="Banfield J.F."/>
        </authorList>
    </citation>
    <scope>NUCLEOTIDE SEQUENCE [LARGE SCALE GENOMIC DNA]</scope>
</reference>
<keyword evidence="1" id="KW-0812">Transmembrane</keyword>
<sequence>MNYNDEQLDNFIRSKLAKPDISWGHIRPSADFTARVMRQVGLLERRKRWAAYLIAILLSLAPLAVREVWMLVRGDYFSASTLPMGRLIVGTYGFFLSPAALYILIALSVLAFLFRANKLRRGYNYIRIA</sequence>
<comment type="caution">
    <text evidence="2">The sequence shown here is derived from an EMBL/GenBank/DDBJ whole genome shotgun (WGS) entry which is preliminary data.</text>
</comment>
<evidence type="ECO:0000313" key="3">
    <source>
        <dbReference type="Proteomes" id="UP000177507"/>
    </source>
</evidence>
<proteinExistence type="predicted"/>
<name>A0A1F8EWW5_9BACT</name>
<evidence type="ECO:0000313" key="2">
    <source>
        <dbReference type="EMBL" id="OGN04529.1"/>
    </source>
</evidence>
<dbReference type="EMBL" id="MGJI01000019">
    <property type="protein sequence ID" value="OGN04529.1"/>
    <property type="molecule type" value="Genomic_DNA"/>
</dbReference>
<keyword evidence="1" id="KW-1133">Transmembrane helix</keyword>
<dbReference type="STRING" id="1802668.A2831_00715"/>
<accession>A0A1F8EWW5</accession>
<gene>
    <name evidence="2" type="ORF">A2831_00715</name>
</gene>